<dbReference type="Proteomes" id="UP000236161">
    <property type="component" value="Unassembled WGS sequence"/>
</dbReference>
<evidence type="ECO:0000313" key="2">
    <source>
        <dbReference type="EMBL" id="PKA65725.1"/>
    </source>
</evidence>
<accession>A0A2I0BD65</accession>
<feature type="compositionally biased region" description="Basic and acidic residues" evidence="1">
    <location>
        <begin position="72"/>
        <end position="91"/>
    </location>
</feature>
<protein>
    <submittedName>
        <fullName evidence="2">Uncharacterized protein</fullName>
    </submittedName>
</protein>
<evidence type="ECO:0000313" key="3">
    <source>
        <dbReference type="Proteomes" id="UP000236161"/>
    </source>
</evidence>
<gene>
    <name evidence="2" type="ORF">AXF42_Ash013140</name>
</gene>
<proteinExistence type="predicted"/>
<reference evidence="2 3" key="1">
    <citation type="journal article" date="2017" name="Nature">
        <title>The Apostasia genome and the evolution of orchids.</title>
        <authorList>
            <person name="Zhang G.Q."/>
            <person name="Liu K.W."/>
            <person name="Li Z."/>
            <person name="Lohaus R."/>
            <person name="Hsiao Y.Y."/>
            <person name="Niu S.C."/>
            <person name="Wang J.Y."/>
            <person name="Lin Y.C."/>
            <person name="Xu Q."/>
            <person name="Chen L.J."/>
            <person name="Yoshida K."/>
            <person name="Fujiwara S."/>
            <person name="Wang Z.W."/>
            <person name="Zhang Y.Q."/>
            <person name="Mitsuda N."/>
            <person name="Wang M."/>
            <person name="Liu G.H."/>
            <person name="Pecoraro L."/>
            <person name="Huang H.X."/>
            <person name="Xiao X.J."/>
            <person name="Lin M."/>
            <person name="Wu X.Y."/>
            <person name="Wu W.L."/>
            <person name="Chen Y.Y."/>
            <person name="Chang S.B."/>
            <person name="Sakamoto S."/>
            <person name="Ohme-Takagi M."/>
            <person name="Yagi M."/>
            <person name="Zeng S.J."/>
            <person name="Shen C.Y."/>
            <person name="Yeh C.M."/>
            <person name="Luo Y.B."/>
            <person name="Tsai W.C."/>
            <person name="Van de Peer Y."/>
            <person name="Liu Z.J."/>
        </authorList>
    </citation>
    <scope>NUCLEOTIDE SEQUENCE [LARGE SCALE GENOMIC DNA]</scope>
    <source>
        <strain evidence="3">cv. Shenzhen</strain>
        <tissue evidence="2">Stem</tissue>
    </source>
</reference>
<dbReference type="EMBL" id="KZ451890">
    <property type="protein sequence ID" value="PKA65725.1"/>
    <property type="molecule type" value="Genomic_DNA"/>
</dbReference>
<sequence length="100" mass="11852">MLTDEARKGKRRKNIETVGNLNQRMELSEKQNVINNDVDQLVKTKRKWAEKGDIYNFQEEKDNSFVVVQNSERRNLKSEKHQNEKKFDRANLGKYYSSSS</sequence>
<keyword evidence="3" id="KW-1185">Reference proteome</keyword>
<evidence type="ECO:0000256" key="1">
    <source>
        <dbReference type="SAM" id="MobiDB-lite"/>
    </source>
</evidence>
<dbReference type="AlphaFoldDB" id="A0A2I0BD65"/>
<feature type="region of interest" description="Disordered" evidence="1">
    <location>
        <begin position="72"/>
        <end position="100"/>
    </location>
</feature>
<name>A0A2I0BD65_9ASPA</name>
<organism evidence="2 3">
    <name type="scientific">Apostasia shenzhenica</name>
    <dbReference type="NCBI Taxonomy" id="1088818"/>
    <lineage>
        <taxon>Eukaryota</taxon>
        <taxon>Viridiplantae</taxon>
        <taxon>Streptophyta</taxon>
        <taxon>Embryophyta</taxon>
        <taxon>Tracheophyta</taxon>
        <taxon>Spermatophyta</taxon>
        <taxon>Magnoliopsida</taxon>
        <taxon>Liliopsida</taxon>
        <taxon>Asparagales</taxon>
        <taxon>Orchidaceae</taxon>
        <taxon>Apostasioideae</taxon>
        <taxon>Apostasia</taxon>
    </lineage>
</organism>